<keyword evidence="4" id="KW-1185">Reference proteome</keyword>
<dbReference type="EMBL" id="JABTTQ020001834">
    <property type="protein sequence ID" value="KAK6128037.1"/>
    <property type="molecule type" value="Genomic_DNA"/>
</dbReference>
<name>A0ABR0V0W8_REHGL</name>
<dbReference type="Proteomes" id="UP001318860">
    <property type="component" value="Unassembled WGS sequence"/>
</dbReference>
<dbReference type="Pfam" id="PF14111">
    <property type="entry name" value="DUF4283"/>
    <property type="match status" value="1"/>
</dbReference>
<dbReference type="InterPro" id="IPR040256">
    <property type="entry name" value="At4g02000-like"/>
</dbReference>
<dbReference type="PROSITE" id="PS50158">
    <property type="entry name" value="ZF_CCHC"/>
    <property type="match status" value="1"/>
</dbReference>
<keyword evidence="1" id="KW-0862">Zinc</keyword>
<feature type="domain" description="CCHC-type" evidence="2">
    <location>
        <begin position="207"/>
        <end position="220"/>
    </location>
</feature>
<protein>
    <recommendedName>
        <fullName evidence="2">CCHC-type domain-containing protein</fullName>
    </recommendedName>
</protein>
<dbReference type="InterPro" id="IPR025836">
    <property type="entry name" value="Zn_knuckle_CX2CX4HX4C"/>
</dbReference>
<evidence type="ECO:0000256" key="1">
    <source>
        <dbReference type="PROSITE-ProRule" id="PRU00047"/>
    </source>
</evidence>
<accession>A0ABR0V0W8</accession>
<proteinExistence type="predicted"/>
<dbReference type="Pfam" id="PF14392">
    <property type="entry name" value="zf-CCHC_4"/>
    <property type="match status" value="1"/>
</dbReference>
<dbReference type="InterPro" id="IPR025558">
    <property type="entry name" value="DUF4283"/>
</dbReference>
<dbReference type="PANTHER" id="PTHR31286">
    <property type="entry name" value="GLYCINE-RICH CELL WALL STRUCTURAL PROTEIN 1.8-LIKE"/>
    <property type="match status" value="1"/>
</dbReference>
<dbReference type="InterPro" id="IPR001878">
    <property type="entry name" value="Znf_CCHC"/>
</dbReference>
<organism evidence="3 4">
    <name type="scientific">Rehmannia glutinosa</name>
    <name type="common">Chinese foxglove</name>
    <dbReference type="NCBI Taxonomy" id="99300"/>
    <lineage>
        <taxon>Eukaryota</taxon>
        <taxon>Viridiplantae</taxon>
        <taxon>Streptophyta</taxon>
        <taxon>Embryophyta</taxon>
        <taxon>Tracheophyta</taxon>
        <taxon>Spermatophyta</taxon>
        <taxon>Magnoliopsida</taxon>
        <taxon>eudicotyledons</taxon>
        <taxon>Gunneridae</taxon>
        <taxon>Pentapetalae</taxon>
        <taxon>asterids</taxon>
        <taxon>lamiids</taxon>
        <taxon>Lamiales</taxon>
        <taxon>Orobanchaceae</taxon>
        <taxon>Rehmannieae</taxon>
        <taxon>Rehmannia</taxon>
    </lineage>
</organism>
<evidence type="ECO:0000313" key="3">
    <source>
        <dbReference type="EMBL" id="KAK6128037.1"/>
    </source>
</evidence>
<reference evidence="3 4" key="1">
    <citation type="journal article" date="2021" name="Comput. Struct. Biotechnol. J.">
        <title>De novo genome assembly of the potent medicinal plant Rehmannia glutinosa using nanopore technology.</title>
        <authorList>
            <person name="Ma L."/>
            <person name="Dong C."/>
            <person name="Song C."/>
            <person name="Wang X."/>
            <person name="Zheng X."/>
            <person name="Niu Y."/>
            <person name="Chen S."/>
            <person name="Feng W."/>
        </authorList>
    </citation>
    <scope>NUCLEOTIDE SEQUENCE [LARGE SCALE GENOMIC DNA]</scope>
    <source>
        <strain evidence="3">DH-2019</strain>
    </source>
</reference>
<dbReference type="PANTHER" id="PTHR31286:SF178">
    <property type="entry name" value="DUF4283 DOMAIN-CONTAINING PROTEIN"/>
    <property type="match status" value="1"/>
</dbReference>
<evidence type="ECO:0000259" key="2">
    <source>
        <dbReference type="PROSITE" id="PS50158"/>
    </source>
</evidence>
<comment type="caution">
    <text evidence="3">The sequence shown here is derived from an EMBL/GenBank/DDBJ whole genome shotgun (WGS) entry which is preliminary data.</text>
</comment>
<keyword evidence="1" id="KW-0479">Metal-binding</keyword>
<keyword evidence="1" id="KW-0863">Zinc-finger</keyword>
<gene>
    <name evidence="3" type="ORF">DH2020_038201</name>
</gene>
<evidence type="ECO:0000313" key="4">
    <source>
        <dbReference type="Proteomes" id="UP001318860"/>
    </source>
</evidence>
<sequence>MEQSITDKFMKFVLSSEEKTGIALEESDVAFGIQECNKSLLGRIFGEKKASFTGIKNTMAIIWQTREAFSVREVGVDAFQFVFRNKDDKEKVLKGKPWSFDNQYLILKEWNEERYAQVQYFHTVELWIQIWNLPLHWISIETGFRIGRLFGSVLDVNIPEMGSSYGRFVKARVEVNLNKPLIWGTFINLGDAKVWVDFKYEKFLGFCFYCGHVGHYEKGCDIRKNDLQKQEIHTSQYREWLKATKWWMGNKVSNQQNHAGKKNDLLPNKSDLHTTEVGWSKMEGVDTVIKEAWNKDVQGTSLIQTQRQIRNCRMALLDWKAGSKSNSLIQIESCKSTLDKLRADGGSRDWQVWATQKNKLKDAYYKEESFWRQKARNQWLLEGDKNTKFFHACTMQRRNQNCIEKLIKANGLECTTKEEITEEISGFYSALFKSSSPLSSDDMLIGLTKVISAETNHTLIRPVVEGAVAEWSESLKPELQQNHAAKTWENSNLVTKAVVPVQNEVGLHLVEVTGLGGLLTEDNNTRVGAWCSFRDYVNRNGTTYYFSETHKEWID</sequence>